<name>A0A4R1MJ57_9FIRM</name>
<proteinExistence type="inferred from homology"/>
<dbReference type="Pfam" id="PF13229">
    <property type="entry name" value="Beta_helix"/>
    <property type="match status" value="1"/>
</dbReference>
<feature type="domain" description="Right handed beta helix" evidence="9">
    <location>
        <begin position="479"/>
        <end position="659"/>
    </location>
</feature>
<keyword evidence="5" id="KW-0732">Signal</keyword>
<organism evidence="12 13">
    <name type="scientific">Natranaerovirga hydrolytica</name>
    <dbReference type="NCBI Taxonomy" id="680378"/>
    <lineage>
        <taxon>Bacteria</taxon>
        <taxon>Bacillati</taxon>
        <taxon>Bacillota</taxon>
        <taxon>Clostridia</taxon>
        <taxon>Lachnospirales</taxon>
        <taxon>Natranaerovirgaceae</taxon>
        <taxon>Natranaerovirga</taxon>
    </lineage>
</organism>
<dbReference type="Pfam" id="PF25849">
    <property type="entry name" value="PelX_N"/>
    <property type="match status" value="1"/>
</dbReference>
<keyword evidence="3" id="KW-0964">Secreted</keyword>
<evidence type="ECO:0000256" key="2">
    <source>
        <dbReference type="ARBA" id="ARBA00004613"/>
    </source>
</evidence>
<dbReference type="Gene3D" id="2.160.20.10">
    <property type="entry name" value="Single-stranded right-handed beta-helix, Pectin lyase-like"/>
    <property type="match status" value="1"/>
</dbReference>
<dbReference type="SUPFAM" id="SSF51126">
    <property type="entry name" value="Pectin lyase-like"/>
    <property type="match status" value="1"/>
</dbReference>
<reference evidence="12 13" key="1">
    <citation type="submission" date="2019-03" db="EMBL/GenBank/DDBJ databases">
        <title>Genomic Encyclopedia of Type Strains, Phase IV (KMG-IV): sequencing the most valuable type-strain genomes for metagenomic binning, comparative biology and taxonomic classification.</title>
        <authorList>
            <person name="Goeker M."/>
        </authorList>
    </citation>
    <scope>NUCLEOTIDE SEQUENCE [LARGE SCALE GENOMIC DNA]</scope>
    <source>
        <strain evidence="12 13">DSM 24176</strain>
    </source>
</reference>
<feature type="domain" description="Pectate disaccharide-lyase-like central Ig-like" evidence="11">
    <location>
        <begin position="299"/>
        <end position="381"/>
    </location>
</feature>
<dbReference type="Pfam" id="PF25850">
    <property type="entry name" value="PelX_Ig"/>
    <property type="match status" value="1"/>
</dbReference>
<dbReference type="InterPro" id="IPR052052">
    <property type="entry name" value="Polysaccharide_Lyase_9"/>
</dbReference>
<evidence type="ECO:0000259" key="11">
    <source>
        <dbReference type="Pfam" id="PF25850"/>
    </source>
</evidence>
<dbReference type="RefSeq" id="WP_132282656.1">
    <property type="nucleotide sequence ID" value="NZ_SMGQ01000013.1"/>
</dbReference>
<comment type="cofactor">
    <cofactor evidence="1">
        <name>Ca(2+)</name>
        <dbReference type="ChEBI" id="CHEBI:29108"/>
    </cofactor>
</comment>
<dbReference type="GO" id="GO:0046872">
    <property type="term" value="F:metal ion binding"/>
    <property type="evidence" value="ECO:0007669"/>
    <property type="project" value="UniProtKB-KW"/>
</dbReference>
<dbReference type="PANTHER" id="PTHR40088">
    <property type="entry name" value="PECTATE LYASE (EUROFUNG)"/>
    <property type="match status" value="1"/>
</dbReference>
<dbReference type="AlphaFoldDB" id="A0A4R1MJ57"/>
<evidence type="ECO:0000256" key="7">
    <source>
        <dbReference type="ARBA" id="ARBA00023239"/>
    </source>
</evidence>
<evidence type="ECO:0000313" key="12">
    <source>
        <dbReference type="EMBL" id="TCK92798.1"/>
    </source>
</evidence>
<keyword evidence="7" id="KW-0456">Lyase</keyword>
<comment type="caution">
    <text evidence="12">The sequence shown here is derived from an EMBL/GenBank/DDBJ whole genome shotgun (WGS) entry which is preliminary data.</text>
</comment>
<evidence type="ECO:0000256" key="6">
    <source>
        <dbReference type="ARBA" id="ARBA00022837"/>
    </source>
</evidence>
<dbReference type="Proteomes" id="UP000294545">
    <property type="component" value="Unassembled WGS sequence"/>
</dbReference>
<evidence type="ECO:0000259" key="9">
    <source>
        <dbReference type="Pfam" id="PF13229"/>
    </source>
</evidence>
<keyword evidence="13" id="KW-1185">Reference proteome</keyword>
<evidence type="ECO:0000256" key="3">
    <source>
        <dbReference type="ARBA" id="ARBA00022525"/>
    </source>
</evidence>
<dbReference type="InterPro" id="IPR011050">
    <property type="entry name" value="Pectin_lyase_fold/virulence"/>
</dbReference>
<dbReference type="EMBL" id="SMGQ01000013">
    <property type="protein sequence ID" value="TCK92798.1"/>
    <property type="molecule type" value="Genomic_DNA"/>
</dbReference>
<dbReference type="InterPro" id="IPR058863">
    <property type="entry name" value="PelX-like_Ig"/>
</dbReference>
<evidence type="ECO:0000256" key="4">
    <source>
        <dbReference type="ARBA" id="ARBA00022723"/>
    </source>
</evidence>
<keyword evidence="4" id="KW-0479">Metal-binding</keyword>
<evidence type="ECO:0000259" key="10">
    <source>
        <dbReference type="Pfam" id="PF25849"/>
    </source>
</evidence>
<evidence type="ECO:0000256" key="5">
    <source>
        <dbReference type="ARBA" id="ARBA00022729"/>
    </source>
</evidence>
<keyword evidence="6" id="KW-0106">Calcium</keyword>
<accession>A0A4R1MJ57</accession>
<dbReference type="InterPro" id="IPR058953">
    <property type="entry name" value="PelX-like_N"/>
</dbReference>
<dbReference type="InterPro" id="IPR012334">
    <property type="entry name" value="Pectin_lyas_fold"/>
</dbReference>
<feature type="domain" description="Pectate disaccharide-lyase-like N-terminal" evidence="10">
    <location>
        <begin position="43"/>
        <end position="281"/>
    </location>
</feature>
<dbReference type="GO" id="GO:0005576">
    <property type="term" value="C:extracellular region"/>
    <property type="evidence" value="ECO:0007669"/>
    <property type="project" value="UniProtKB-SubCell"/>
</dbReference>
<dbReference type="GO" id="GO:0016837">
    <property type="term" value="F:carbon-oxygen lyase activity, acting on polysaccharides"/>
    <property type="evidence" value="ECO:0007669"/>
    <property type="project" value="TreeGrafter"/>
</dbReference>
<dbReference type="OrthoDB" id="8660908at2"/>
<comment type="similarity">
    <text evidence="8">Belongs to the polysaccharide lyase 9 family.</text>
</comment>
<evidence type="ECO:0000256" key="1">
    <source>
        <dbReference type="ARBA" id="ARBA00001913"/>
    </source>
</evidence>
<evidence type="ECO:0008006" key="14">
    <source>
        <dbReference type="Google" id="ProtNLM"/>
    </source>
</evidence>
<evidence type="ECO:0000256" key="8">
    <source>
        <dbReference type="ARBA" id="ARBA00038263"/>
    </source>
</evidence>
<evidence type="ECO:0000313" key="13">
    <source>
        <dbReference type="Proteomes" id="UP000294545"/>
    </source>
</evidence>
<sequence length="779" mass="85643">MYGSRKVLGFILTLILVLSSFSLVFGTESNENQTAIGDMVWEGITFGQSTDLNFSANVLPEKIGFNYADPEVPGTIEGAITMESRGGKLARGHDGLTFYYTKINANDYNFVLEADMLIEQFGPETGALPGTQDSAGIMVRDINGGARQDPMLLGFEEVPAASNIFAVGMMRHGISSISRTGVIYPWGNLGTEFDASKFEGATDEILTNTIIKARLERTDTEFIMTATYVDPDTNEEVTVEESVAGADYVQVLDETYMYVGFYASRNAKVIFDNASITLSEANTVPSEIVEPVEADPFVQIVSAPQAASNEYDFKVLTNYDGSVTIEKDNEEVLSDASITGKETLSYNAILENEVTDFTVFFTPTQGPSNDTIQTNIEVTKKIYNSGDGLFVSPEGTSGAEGTIEDPLDLETAIQHVLPGETIFMRGGTYTPSDILFIGKEYSGEEDNVKTIAPYEGEKVIIDGQGELDTTIIHRADYWHYVGLEVTGSANVGMRLQGDHNLIELMTFNFNGDTGFHLHGLGEDPDEWPKYNLILNCESHDNRDDRNIDADGFAAKLGVGVGNVFRGNIAHHNIDDGWDLYNRTNEGANMPVTLDGNIAYSNGKLSDGFNQDGSTGNGFKLGGEGLPVAHIVKNNIAFDNNMDGFTDNFNPGAMEISNNTSFDNKRFNYIFRLNPYFEPEEQGIFTNNISLRSNPDIGVADYISGNVDKSNYFFDGEKTVNNQGRVITVDEFINVIMPEMYERDDNGDIVWGDFLRLERNSFLNNVGENGTHVGALPFYR</sequence>
<gene>
    <name evidence="12" type="ORF">EDC19_1953</name>
</gene>
<protein>
    <recommendedName>
        <fullName evidence="14">Parallel beta helix pectate lyase-like protein</fullName>
    </recommendedName>
</protein>
<dbReference type="PANTHER" id="PTHR40088:SF1">
    <property type="entry name" value="PECTATE LYASE PEL9"/>
    <property type="match status" value="1"/>
</dbReference>
<dbReference type="InterPro" id="IPR039448">
    <property type="entry name" value="Beta_helix"/>
</dbReference>
<comment type="subcellular location">
    <subcellularLocation>
        <location evidence="2">Secreted</location>
    </subcellularLocation>
</comment>